<name>A0A1I7WFA1_HETBA</name>
<dbReference type="AlphaFoldDB" id="A0A1I7WFA1"/>
<evidence type="ECO:0000313" key="2">
    <source>
        <dbReference type="Proteomes" id="UP000095283"/>
    </source>
</evidence>
<keyword evidence="1" id="KW-1133">Transmembrane helix</keyword>
<keyword evidence="2" id="KW-1185">Reference proteome</keyword>
<organism evidence="2 3">
    <name type="scientific">Heterorhabditis bacteriophora</name>
    <name type="common">Entomopathogenic nematode worm</name>
    <dbReference type="NCBI Taxonomy" id="37862"/>
    <lineage>
        <taxon>Eukaryota</taxon>
        <taxon>Metazoa</taxon>
        <taxon>Ecdysozoa</taxon>
        <taxon>Nematoda</taxon>
        <taxon>Chromadorea</taxon>
        <taxon>Rhabditida</taxon>
        <taxon>Rhabditina</taxon>
        <taxon>Rhabditomorpha</taxon>
        <taxon>Strongyloidea</taxon>
        <taxon>Heterorhabditidae</taxon>
        <taxon>Heterorhabditis</taxon>
    </lineage>
</organism>
<proteinExistence type="predicted"/>
<evidence type="ECO:0000313" key="3">
    <source>
        <dbReference type="WBParaSite" id="Hba_03596"/>
    </source>
</evidence>
<evidence type="ECO:0000256" key="1">
    <source>
        <dbReference type="SAM" id="Phobius"/>
    </source>
</evidence>
<feature type="transmembrane region" description="Helical" evidence="1">
    <location>
        <begin position="12"/>
        <end position="35"/>
    </location>
</feature>
<keyword evidence="1" id="KW-0812">Transmembrane</keyword>
<protein>
    <submittedName>
        <fullName evidence="3">Cytochrome P450</fullName>
    </submittedName>
</protein>
<accession>A0A1I7WFA1</accession>
<keyword evidence="1" id="KW-0472">Membrane</keyword>
<dbReference type="Proteomes" id="UP000095283">
    <property type="component" value="Unplaced"/>
</dbReference>
<dbReference type="WBParaSite" id="Hba_03596">
    <property type="protein sequence ID" value="Hba_03596"/>
    <property type="gene ID" value="Hba_03596"/>
</dbReference>
<reference evidence="3" key="1">
    <citation type="submission" date="2016-11" db="UniProtKB">
        <authorList>
            <consortium name="WormBaseParasite"/>
        </authorList>
    </citation>
    <scope>IDENTIFICATION</scope>
</reference>
<sequence length="116" mass="13173">MTLFSTTINFDFNHTLCLFLISFSLNVTTITVGIWGPTIPRIPGNIWLFQNYISLQSSFHTIRMLRTVEQTMSELIATRSEQFQALEQVLAVRPLSSVLSPLFWGGVHDTILSQLI</sequence>